<dbReference type="Proteomes" id="UP000316500">
    <property type="component" value="Unassembled WGS sequence"/>
</dbReference>
<sequence>MLGTRSETSRTGHYCPVSGWWTAAGSDAMPRLIVKGEIMPAVGGTAVLWILKPAQAPGRSGAL</sequence>
<dbReference type="EMBL" id="VNFK01000004">
    <property type="protein sequence ID" value="TVU64905.1"/>
    <property type="molecule type" value="Genomic_DNA"/>
</dbReference>
<comment type="caution">
    <text evidence="1">The sequence shown here is derived from an EMBL/GenBank/DDBJ whole genome shotgun (WGS) entry which is preliminary data.</text>
</comment>
<name>A0A558H705_PAENT</name>
<organism evidence="1 2">
    <name type="scientific">Paenarthrobacter nitroguajacolicus</name>
    <name type="common">Arthrobacter nitroguajacolicus</name>
    <dbReference type="NCBI Taxonomy" id="211146"/>
    <lineage>
        <taxon>Bacteria</taxon>
        <taxon>Bacillati</taxon>
        <taxon>Actinomycetota</taxon>
        <taxon>Actinomycetes</taxon>
        <taxon>Micrococcales</taxon>
        <taxon>Micrococcaceae</taxon>
        <taxon>Paenarthrobacter</taxon>
    </lineage>
</organism>
<dbReference type="OrthoDB" id="4947262at2"/>
<proteinExistence type="predicted"/>
<evidence type="ECO:0000313" key="2">
    <source>
        <dbReference type="Proteomes" id="UP000316500"/>
    </source>
</evidence>
<dbReference type="AlphaFoldDB" id="A0A558H705"/>
<gene>
    <name evidence="1" type="ORF">FQP90_06535</name>
</gene>
<protein>
    <submittedName>
        <fullName evidence="1">Uncharacterized protein</fullName>
    </submittedName>
</protein>
<reference evidence="1 2" key="1">
    <citation type="submission" date="2019-07" db="EMBL/GenBank/DDBJ databases">
        <title>Diversity of Bacteria from Kongsfjorden, Arctic.</title>
        <authorList>
            <person name="Yu Y."/>
        </authorList>
    </citation>
    <scope>NUCLEOTIDE SEQUENCE [LARGE SCALE GENOMIC DNA]</scope>
    <source>
        <strain evidence="1 2">SM1928</strain>
    </source>
</reference>
<accession>A0A558H705</accession>
<evidence type="ECO:0000313" key="1">
    <source>
        <dbReference type="EMBL" id="TVU64905.1"/>
    </source>
</evidence>